<name>A0ABP7P1J7_9SPHI</name>
<evidence type="ECO:0000313" key="2">
    <source>
        <dbReference type="Proteomes" id="UP001500742"/>
    </source>
</evidence>
<comment type="caution">
    <text evidence="1">The sequence shown here is derived from an EMBL/GenBank/DDBJ whole genome shotgun (WGS) entry which is preliminary data.</text>
</comment>
<organism evidence="1 2">
    <name type="scientific">Mucilaginibacter dorajii</name>
    <dbReference type="NCBI Taxonomy" id="692994"/>
    <lineage>
        <taxon>Bacteria</taxon>
        <taxon>Pseudomonadati</taxon>
        <taxon>Bacteroidota</taxon>
        <taxon>Sphingobacteriia</taxon>
        <taxon>Sphingobacteriales</taxon>
        <taxon>Sphingobacteriaceae</taxon>
        <taxon>Mucilaginibacter</taxon>
    </lineage>
</organism>
<keyword evidence="2" id="KW-1185">Reference proteome</keyword>
<dbReference type="EMBL" id="BAAAZC010000002">
    <property type="protein sequence ID" value="GAA3958126.1"/>
    <property type="molecule type" value="Genomic_DNA"/>
</dbReference>
<accession>A0ABP7P1J7</accession>
<reference evidence="2" key="1">
    <citation type="journal article" date="2019" name="Int. J. Syst. Evol. Microbiol.">
        <title>The Global Catalogue of Microorganisms (GCM) 10K type strain sequencing project: providing services to taxonomists for standard genome sequencing and annotation.</title>
        <authorList>
            <consortium name="The Broad Institute Genomics Platform"/>
            <consortium name="The Broad Institute Genome Sequencing Center for Infectious Disease"/>
            <person name="Wu L."/>
            <person name="Ma J."/>
        </authorList>
    </citation>
    <scope>NUCLEOTIDE SEQUENCE [LARGE SCALE GENOMIC DNA]</scope>
    <source>
        <strain evidence="2">JCM 16601</strain>
    </source>
</reference>
<sequence length="159" mass="18292">MSAVFETPQDAIQSNPEKLLHFLKFIEKDANESHELAQLGAHTQLAKAISDYITNPMVGLVNTYNSVHKNLIDTLFDVVKHFLALNKEYINRIYTSSKSTPLKYYIILKEDTSENREVFFEFLDNYELLGIDSRIPIDFSFLPNEASEIMSENNLLLLD</sequence>
<proteinExistence type="predicted"/>
<gene>
    <name evidence="1" type="ORF">GCM10022210_01770</name>
</gene>
<dbReference type="RefSeq" id="WP_259092639.1">
    <property type="nucleotide sequence ID" value="NZ_BAAAZC010000002.1"/>
</dbReference>
<evidence type="ECO:0000313" key="1">
    <source>
        <dbReference type="EMBL" id="GAA3958126.1"/>
    </source>
</evidence>
<protein>
    <submittedName>
        <fullName evidence="1">Uncharacterized protein</fullName>
    </submittedName>
</protein>
<dbReference type="Proteomes" id="UP001500742">
    <property type="component" value="Unassembled WGS sequence"/>
</dbReference>